<dbReference type="KEGG" id="ngr:NAEGRDRAFT_67461"/>
<reference evidence="4 5" key="1">
    <citation type="journal article" date="2010" name="Cell">
        <title>The genome of Naegleria gruberi illuminates early eukaryotic versatility.</title>
        <authorList>
            <person name="Fritz-Laylin L.K."/>
            <person name="Prochnik S.E."/>
            <person name="Ginger M.L."/>
            <person name="Dacks J.B."/>
            <person name="Carpenter M.L."/>
            <person name="Field M.C."/>
            <person name="Kuo A."/>
            <person name="Paredez A."/>
            <person name="Chapman J."/>
            <person name="Pham J."/>
            <person name="Shu S."/>
            <person name="Neupane R."/>
            <person name="Cipriano M."/>
            <person name="Mancuso J."/>
            <person name="Tu H."/>
            <person name="Salamov A."/>
            <person name="Lindquist E."/>
            <person name="Shapiro H."/>
            <person name="Lucas S."/>
            <person name="Grigoriev I.V."/>
            <person name="Cande W.Z."/>
            <person name="Fulton C."/>
            <person name="Rokhsar D.S."/>
            <person name="Dawson S.C."/>
        </authorList>
    </citation>
    <scope>NUCLEOTIDE SEQUENCE [LARGE SCALE GENOMIC DNA]</scope>
    <source>
        <strain evidence="4 5">NEG-M</strain>
    </source>
</reference>
<dbReference type="VEuPathDB" id="AmoebaDB:NAEGRDRAFT_67461"/>
<keyword evidence="3" id="KW-0732">Signal</keyword>
<proteinExistence type="predicted"/>
<dbReference type="RefSeq" id="XP_002677438.1">
    <property type="nucleotide sequence ID" value="XM_002677392.1"/>
</dbReference>
<evidence type="ECO:0000256" key="2">
    <source>
        <dbReference type="SAM" id="MobiDB-lite"/>
    </source>
</evidence>
<protein>
    <submittedName>
        <fullName evidence="4">Predicted protein</fullName>
    </submittedName>
</protein>
<evidence type="ECO:0000256" key="3">
    <source>
        <dbReference type="SAM" id="SignalP"/>
    </source>
</evidence>
<organism evidence="5">
    <name type="scientific">Naegleria gruberi</name>
    <name type="common">Amoeba</name>
    <dbReference type="NCBI Taxonomy" id="5762"/>
    <lineage>
        <taxon>Eukaryota</taxon>
        <taxon>Discoba</taxon>
        <taxon>Heterolobosea</taxon>
        <taxon>Tetramitia</taxon>
        <taxon>Eutetramitia</taxon>
        <taxon>Vahlkampfiidae</taxon>
        <taxon>Naegleria</taxon>
    </lineage>
</organism>
<gene>
    <name evidence="4" type="ORF">NAEGRDRAFT_67461</name>
</gene>
<dbReference type="Proteomes" id="UP000006671">
    <property type="component" value="Unassembled WGS sequence"/>
</dbReference>
<feature type="compositionally biased region" description="Basic and acidic residues" evidence="2">
    <location>
        <begin position="1321"/>
        <end position="1333"/>
    </location>
</feature>
<accession>D2VF07</accession>
<evidence type="ECO:0000313" key="4">
    <source>
        <dbReference type="EMBL" id="EFC44694.1"/>
    </source>
</evidence>
<feature type="region of interest" description="Disordered" evidence="2">
    <location>
        <begin position="1363"/>
        <end position="1401"/>
    </location>
</feature>
<evidence type="ECO:0000313" key="5">
    <source>
        <dbReference type="Proteomes" id="UP000006671"/>
    </source>
</evidence>
<dbReference type="STRING" id="5762.D2VF07"/>
<keyword evidence="1" id="KW-0175">Coiled coil</keyword>
<sequence>MIAKILLLLLVILFFGSKISQAKKVEDVLSECTFNPHSTCCSRIIKNILYERNIRSLQEFCFNFDCFKSGQLSASIFDNHISQQVINTKDFCSLNKEDAMTVHKQMAKKDLFFNPFMIKANVSVLEKEYHITTKFGSDQSSAIVRKLLEYFSVSYFSKSYQLKPNVIDNFLRKDSKDEIVYWIKSQFGKTENLPLIGAELSNFYSFLSNPESSSSNYSSNSLQIVPFSVLLIAIAMFWYKLQWEVTSLHSSQCERITEIKKETQTLGNYVSDLVSTVNKNTTNQSSELENTKKYLEEKIANSFLGAVKLGHQLEKKHDDLDKNITQLIKELVDSSEKNFHTEMKSTLESVQQIVTNEGSTIASRLESEMETLKLYHESVNSSLDTIAKDVGQQLETAKKYLVPIETLLEKTNKKVEENHRSITESTKIVTESSQTLSKLTKNVSDLESLSKETSSTYLKSLENLPTMLNETKQMFVDSLQTMVNETNQIISAEHETLSTKVDNLEKSISTNLESNLVETKKIEETNRRIIEISSKVDNLENSISRVGKSQTEAITKIAKESTDLVVSKLERFNNSILTNSKETQNSVTSALNQLTEEVKMIVTEEEVVNKIKKHVDDLQNNLSQIIKENVNLGKLENSLNNLPSREEVMKFNNELCCKFVAKIDDTNQVLHKEMKSKLESVQQIVTKESSTIVSTLESEMETLKLYQEIVNSSLDIIEKDMGKITEQQLETTKKYLKPLENLPTFLNESKQAIVENQNSVASKLTGLISATTTLERFRITEFSSALCSKVDNLEKFISSVGKDSTDLVVSKLERFNNSILTNSKETHNSVTSALNQLTEEVKMILTEEEVVNQIKQPLETLQTTLEKTNKTVEENQKSITESTKIVTESSHTLSKLTKNVSDLENLSKETSNTYLKPLHNLPTMLNETKQTFVETLKDSLQTMISETNQIISEKHEALRTKVDNLENFISTKFETTNLLDNHLSTHFEHLGKSINETNELVNSSEKNLHKEMKSTLDTLQQLVADEIAHKLDTNQSELATLTDEIKMIATKEEVDTKIKQYVDDLQNNISQIIKENVNLGKLETSLNNLPSREEVMKFNNELCCKFVAKINDKNQEIEPTTCVKSIAKKQIENGTNETLKELVRSETGVMVDKIAACANTETIDKINALYQLTEENGNVEQMLKLDISLVQDHLYDALCKLEAFSSDIINETIDPTVETKEIEESYENFELVSWETIPKQEEKNVTETIIITQLDQPISYDYIEHSSNSQEFSFEENNHSMKLGVNIDSTSTGPYYINPNIPTVMETLTLYKDVQDQIEQDIPKQDSSPRQETEETLTVQATPMCGNEVPSSQAVITIQNNSNTASCTSSSPNRNATSSGGGSPCKKQKSPKGRKCNNLDLSNGIKDFDELVKKLKEVKEDLKMKKDKKMVNKVKH</sequence>
<feature type="coiled-coil region" evidence="1">
    <location>
        <begin position="601"/>
        <end position="628"/>
    </location>
</feature>
<feature type="chain" id="PRO_5003038479" evidence="3">
    <location>
        <begin position="23"/>
        <end position="1436"/>
    </location>
</feature>
<dbReference type="OMA" id="FNNELCC"/>
<dbReference type="GeneID" id="8848622"/>
<feature type="compositionally biased region" description="Low complexity" evidence="2">
    <location>
        <begin position="1363"/>
        <end position="1373"/>
    </location>
</feature>
<feature type="region of interest" description="Disordered" evidence="2">
    <location>
        <begin position="1321"/>
        <end position="1346"/>
    </location>
</feature>
<feature type="coiled-coil region" evidence="1">
    <location>
        <begin position="1405"/>
        <end position="1432"/>
    </location>
</feature>
<dbReference type="EMBL" id="GG738867">
    <property type="protein sequence ID" value="EFC44694.1"/>
    <property type="molecule type" value="Genomic_DNA"/>
</dbReference>
<feature type="coiled-coil region" evidence="1">
    <location>
        <begin position="278"/>
        <end position="330"/>
    </location>
</feature>
<feature type="signal peptide" evidence="3">
    <location>
        <begin position="1"/>
        <end position="22"/>
    </location>
</feature>
<name>D2VF07_NAEGR</name>
<feature type="compositionally biased region" description="Basic residues" evidence="2">
    <location>
        <begin position="1386"/>
        <end position="1395"/>
    </location>
</feature>
<evidence type="ECO:0000256" key="1">
    <source>
        <dbReference type="SAM" id="Coils"/>
    </source>
</evidence>
<keyword evidence="5" id="KW-1185">Reference proteome</keyword>
<dbReference type="InParanoid" id="D2VF07"/>
<feature type="coiled-coil region" evidence="1">
    <location>
        <begin position="858"/>
        <end position="913"/>
    </location>
</feature>